<feature type="coiled-coil region" evidence="2">
    <location>
        <begin position="451"/>
        <end position="478"/>
    </location>
</feature>
<feature type="domain" description="EF-hand" evidence="5">
    <location>
        <begin position="1732"/>
        <end position="1767"/>
    </location>
</feature>
<feature type="compositionally biased region" description="Basic and acidic residues" evidence="3">
    <location>
        <begin position="1168"/>
        <end position="1178"/>
    </location>
</feature>
<feature type="domain" description="EF-hand" evidence="5">
    <location>
        <begin position="2727"/>
        <end position="2762"/>
    </location>
</feature>
<dbReference type="PANTHER" id="PTHR20875">
    <property type="entry name" value="EF-HAND CALCIUM-BINDING DOMAIN-CONTAINING PROTEIN 6-RELATED"/>
    <property type="match status" value="1"/>
</dbReference>
<dbReference type="InterPro" id="IPR000008">
    <property type="entry name" value="C2_dom"/>
</dbReference>
<proteinExistence type="predicted"/>
<dbReference type="Proteomes" id="UP001363151">
    <property type="component" value="Unassembled WGS sequence"/>
</dbReference>
<feature type="region of interest" description="Disordered" evidence="3">
    <location>
        <begin position="538"/>
        <end position="560"/>
    </location>
</feature>
<feature type="region of interest" description="Disordered" evidence="3">
    <location>
        <begin position="1286"/>
        <end position="1310"/>
    </location>
</feature>
<feature type="compositionally biased region" description="Basic residues" evidence="3">
    <location>
        <begin position="1191"/>
        <end position="1207"/>
    </location>
</feature>
<accession>A0ABR1GB69</accession>
<dbReference type="SMART" id="SM00054">
    <property type="entry name" value="EFh"/>
    <property type="match status" value="20"/>
</dbReference>
<evidence type="ECO:0000256" key="1">
    <source>
        <dbReference type="ARBA" id="ARBA00022837"/>
    </source>
</evidence>
<feature type="compositionally biased region" description="Low complexity" evidence="3">
    <location>
        <begin position="1179"/>
        <end position="1188"/>
    </location>
</feature>
<feature type="domain" description="EF-hand" evidence="5">
    <location>
        <begin position="2063"/>
        <end position="2098"/>
    </location>
</feature>
<feature type="region of interest" description="Disordered" evidence="3">
    <location>
        <begin position="1132"/>
        <end position="1241"/>
    </location>
</feature>
<feature type="domain" description="EF-hand" evidence="5">
    <location>
        <begin position="1970"/>
        <end position="2005"/>
    </location>
</feature>
<feature type="domain" description="EF-hand" evidence="5">
    <location>
        <begin position="2625"/>
        <end position="2653"/>
    </location>
</feature>
<dbReference type="InterPro" id="IPR035892">
    <property type="entry name" value="C2_domain_sf"/>
</dbReference>
<feature type="domain" description="EF-hand" evidence="5">
    <location>
        <begin position="2245"/>
        <end position="2280"/>
    </location>
</feature>
<feature type="domain" description="EF-hand" evidence="5">
    <location>
        <begin position="2372"/>
        <end position="2407"/>
    </location>
</feature>
<evidence type="ECO:0000259" key="4">
    <source>
        <dbReference type="PROSITE" id="PS50004"/>
    </source>
</evidence>
<dbReference type="PROSITE" id="PS50222">
    <property type="entry name" value="EF_HAND_2"/>
    <property type="match status" value="18"/>
</dbReference>
<feature type="coiled-coil region" evidence="2">
    <location>
        <begin position="73"/>
        <end position="100"/>
    </location>
</feature>
<dbReference type="Pfam" id="PF13499">
    <property type="entry name" value="EF-hand_7"/>
    <property type="match status" value="7"/>
</dbReference>
<keyword evidence="2" id="KW-0175">Coiled coil</keyword>
<evidence type="ECO:0000256" key="2">
    <source>
        <dbReference type="SAM" id="Coils"/>
    </source>
</evidence>
<feature type="domain" description="EF-hand" evidence="5">
    <location>
        <begin position="2006"/>
        <end position="2041"/>
    </location>
</feature>
<gene>
    <name evidence="6" type="ORF">SO694_00007552</name>
</gene>
<evidence type="ECO:0000256" key="3">
    <source>
        <dbReference type="SAM" id="MobiDB-lite"/>
    </source>
</evidence>
<feature type="compositionally biased region" description="Low complexity" evidence="3">
    <location>
        <begin position="1293"/>
        <end position="1310"/>
    </location>
</feature>
<dbReference type="Pfam" id="PF11618">
    <property type="entry name" value="C2-C2_1"/>
    <property type="match status" value="1"/>
</dbReference>
<feature type="compositionally biased region" description="Low complexity" evidence="3">
    <location>
        <begin position="1225"/>
        <end position="1241"/>
    </location>
</feature>
<feature type="domain" description="EF-hand" evidence="5">
    <location>
        <begin position="1782"/>
        <end position="1817"/>
    </location>
</feature>
<dbReference type="SUPFAM" id="SSF47473">
    <property type="entry name" value="EF-hand"/>
    <property type="match status" value="9"/>
</dbReference>
<feature type="compositionally biased region" description="Basic residues" evidence="3">
    <location>
        <begin position="2897"/>
        <end position="2906"/>
    </location>
</feature>
<feature type="domain" description="EF-hand" evidence="5">
    <location>
        <begin position="1878"/>
        <end position="1913"/>
    </location>
</feature>
<feature type="compositionally biased region" description="Pro residues" evidence="3">
    <location>
        <begin position="1371"/>
        <end position="1382"/>
    </location>
</feature>
<name>A0ABR1GB69_AURAN</name>
<organism evidence="6 7">
    <name type="scientific">Aureococcus anophagefferens</name>
    <name type="common">Harmful bloom alga</name>
    <dbReference type="NCBI Taxonomy" id="44056"/>
    <lineage>
        <taxon>Eukaryota</taxon>
        <taxon>Sar</taxon>
        <taxon>Stramenopiles</taxon>
        <taxon>Ochrophyta</taxon>
        <taxon>Pelagophyceae</taxon>
        <taxon>Pelagomonadales</taxon>
        <taxon>Pelagomonadaceae</taxon>
        <taxon>Aureococcus</taxon>
    </lineage>
</organism>
<dbReference type="InterPro" id="IPR052603">
    <property type="entry name" value="EFCB6"/>
</dbReference>
<dbReference type="EMBL" id="JBBJCI010000037">
    <property type="protein sequence ID" value="KAK7250368.1"/>
    <property type="molecule type" value="Genomic_DNA"/>
</dbReference>
<dbReference type="Pfam" id="PF13202">
    <property type="entry name" value="EF-hand_5"/>
    <property type="match status" value="1"/>
</dbReference>
<feature type="region of interest" description="Disordered" evidence="3">
    <location>
        <begin position="1358"/>
        <end position="1384"/>
    </location>
</feature>
<dbReference type="SUPFAM" id="SSF49562">
    <property type="entry name" value="C2 domain (Calcium/lipid-binding domain, CaLB)"/>
    <property type="match status" value="2"/>
</dbReference>
<dbReference type="CDD" id="cd00051">
    <property type="entry name" value="EFh"/>
    <property type="match status" value="5"/>
</dbReference>
<dbReference type="InterPro" id="IPR011992">
    <property type="entry name" value="EF-hand-dom_pair"/>
</dbReference>
<feature type="domain" description="EF-hand" evidence="5">
    <location>
        <begin position="2436"/>
        <end position="2465"/>
    </location>
</feature>
<feature type="domain" description="EF-hand" evidence="5">
    <location>
        <begin position="2523"/>
        <end position="2558"/>
    </location>
</feature>
<dbReference type="PROSITE" id="PS50004">
    <property type="entry name" value="C2"/>
    <property type="match status" value="1"/>
</dbReference>
<feature type="compositionally biased region" description="Basic and acidic residues" evidence="3">
    <location>
        <begin position="1138"/>
        <end position="1160"/>
    </location>
</feature>
<feature type="domain" description="EF-hand" evidence="5">
    <location>
        <begin position="1915"/>
        <end position="1950"/>
    </location>
</feature>
<feature type="domain" description="C2" evidence="4">
    <location>
        <begin position="743"/>
        <end position="873"/>
    </location>
</feature>
<dbReference type="Gene3D" id="1.10.238.10">
    <property type="entry name" value="EF-hand"/>
    <property type="match status" value="9"/>
</dbReference>
<dbReference type="PANTHER" id="PTHR20875:SF0">
    <property type="entry name" value="GH12158P"/>
    <property type="match status" value="1"/>
</dbReference>
<feature type="coiled-coil region" evidence="2">
    <location>
        <begin position="216"/>
        <end position="387"/>
    </location>
</feature>
<feature type="domain" description="EF-hand" evidence="5">
    <location>
        <begin position="2823"/>
        <end position="2852"/>
    </location>
</feature>
<keyword evidence="7" id="KW-1185">Reference proteome</keyword>
<evidence type="ECO:0008006" key="8">
    <source>
        <dbReference type="Google" id="ProtNLM"/>
    </source>
</evidence>
<evidence type="ECO:0000259" key="5">
    <source>
        <dbReference type="PROSITE" id="PS50222"/>
    </source>
</evidence>
<comment type="caution">
    <text evidence="6">The sequence shown here is derived from an EMBL/GenBank/DDBJ whole genome shotgun (WGS) entry which is preliminary data.</text>
</comment>
<dbReference type="InterPro" id="IPR002048">
    <property type="entry name" value="EF_hand_dom"/>
</dbReference>
<dbReference type="InterPro" id="IPR018247">
    <property type="entry name" value="EF_Hand_1_Ca_BS"/>
</dbReference>
<dbReference type="Gene3D" id="2.60.40.150">
    <property type="entry name" value="C2 domain"/>
    <property type="match status" value="2"/>
</dbReference>
<evidence type="ECO:0000313" key="6">
    <source>
        <dbReference type="EMBL" id="KAK7250368.1"/>
    </source>
</evidence>
<feature type="domain" description="EF-hand" evidence="5">
    <location>
        <begin position="2282"/>
        <end position="2317"/>
    </location>
</feature>
<feature type="domain" description="EF-hand" evidence="5">
    <location>
        <begin position="1696"/>
        <end position="1731"/>
    </location>
</feature>
<feature type="compositionally biased region" description="Basic residues" evidence="3">
    <location>
        <begin position="2718"/>
        <end position="2728"/>
    </location>
</feature>
<feature type="domain" description="EF-hand" evidence="5">
    <location>
        <begin position="2559"/>
        <end position="2594"/>
    </location>
</feature>
<protein>
    <recommendedName>
        <fullName evidence="8">Calmodulin</fullName>
    </recommendedName>
</protein>
<dbReference type="Pfam" id="PF13405">
    <property type="entry name" value="EF-hand_6"/>
    <property type="match status" value="1"/>
</dbReference>
<keyword evidence="1" id="KW-0106">Calcium</keyword>
<feature type="region of interest" description="Disordered" evidence="3">
    <location>
        <begin position="2685"/>
        <end position="2728"/>
    </location>
</feature>
<dbReference type="PROSITE" id="PS00018">
    <property type="entry name" value="EF_HAND_1"/>
    <property type="match status" value="16"/>
</dbReference>
<dbReference type="Pfam" id="PF00168">
    <property type="entry name" value="C2"/>
    <property type="match status" value="1"/>
</dbReference>
<feature type="domain" description="EF-hand" evidence="5">
    <location>
        <begin position="2336"/>
        <end position="2371"/>
    </location>
</feature>
<evidence type="ECO:0000313" key="7">
    <source>
        <dbReference type="Proteomes" id="UP001363151"/>
    </source>
</evidence>
<feature type="coiled-coil region" evidence="2">
    <location>
        <begin position="147"/>
        <end position="174"/>
    </location>
</feature>
<sequence length="2906" mass="321962">MTDYKEAYHALRSQHSELQRQYHERTEELKRTNVQLSKIENLMRTKERLDASGGGGGGAPSSAALRGEHETIIKGLYQDKARLERRNGELERKGRAMAEALEKRKREVAVLKRAARGRAGNAAAAAASGPKGDDARSLSQGKLAELVQRFKLRVEDAEEQLESLRVENRDLRDAAKRSGRPLVVHAPSVAEVRESAASSPKKAGGGSSKFLEGLETEKLERELREAKAEVQLLQMRYDTLESKAKAQRDIQKSQFDQLDEYNRRIRDLRRALQDAQADKEDAERKASRVDELQERVGDLQGTNRRLEDELTKLCEAPFISEAYDKQDRANRLSELERNDRDAKAHIEHLQEGARAYDASLKKLREKVEALRGEKEHAEHQLTELRLRFKETEAGNELLQDKMKLYMGDEGVDMEELERALTIVKRRELAREPDQFDFLEKVDPEVTDDLKAPDLKRKLDKLREDHLQLQYELERSEKMLKVQMSINRDLHLELEDKGAKQGGEKRDLIVKLEDYEALNVKRLQRINVLEAQLRQARYATTKRGGGGPPRAPRGLEDDAASVASESTAGNALLMELKSGELAADENLVEVWIVGMDLDDGLVSPGSSTFAVVDFLNFESQATQWLPGTKPEFDFATSYKVSVDDLFLRYLATESLDVEVCEAQQADYELVAKCAVPLAPLLDSRPTLVVERCPLIAARSGRKCGTAHVEVRLALPVTELYQLFLDRHPAERQAIEKVMLAQLGADASPDESNDDAAGKLVNEVEIVVHSASGLRGRADDAKPSPYVHYQLLQFADSFTPVQRATADPTFEHVLSFPLATTAQALALLRTERLAFTVLDFVDEGDGGAGADDALVGSVEVSLGALADGESVFATLPLQSDTGRDAGTLRVAARWKFDFKTARTTSGATLTDEELDWILATFSPRKDGQVDYLGFLHELDASPAVASARSKLRAFVERCRVAQDRDARDLFGHLDVETMGEDDFADALAGMTVGAPRDELCAFLRHERKATSGRFGTEELIAACGAQKPVEANVRSKLRAHVAKLRRLGRPLAGPFEDLDAARAGRLPRPHFKQALKHLGLELVDEAPRRGGEPAVDVARRRAVERRLGSVIEDEPYEEDPRSTDDILRDVDAAPSAAEDDAARKQREFHDRVRDAREERERILAAARAEAPPRDAGDERAASSTSGAASGRAGGRRRRRRRRPRRRRKLPGPDPRRGRGRRGRDDAAGASPAPLASAPGSPEAASHYITADVTAGVRLPEARPPTSGAPILAAEDALDAARRRLEGVAAPRTCGRPSSTATPPAPAPCAATTPRRCCGAARAQYPLAPELLAAVLDHFSRGDLFDYGAFLTFLETAPAPPSAARARRRGSTRAPPPSLPPPGGPPDWAHLRGRCRAALAEADERLGANRNAAVVKAQFARYDWRGADVLDPRVFASAGKRAGLCLSEADLVALGDRFAVDPALATVRGAAWKRFLAWAATPDVDDAKKKLDGLLKKLGDDVLTTRAWARGVFDGLDRDDSGRLAPKAFKRALVEDLRSDIRDDDLDFVVTHFLDPRGDVVYRDFVASVEAAADGGDDEPAAPAPHRQTRADAGDVLRDALKAQVRAGVDYRAAFEKEDGAYSGVLGRDAFARVLRALGCRLDASDLDALENRYRAATRGGVHYVELLNGVLPVRPEAGEAWRVEEKLRAMIKRRFEWWQPGRLRRAFKHFDTKRRGRVDAADLADGLRALKLKLSGEQERDLFAAMDLDSDGWVEYPEFLVFVKDPCHAFLEQKVRYLSHKRKLTPRDAADALADVDGNGSGLIGARDFGVVLDRLGVDLAASERARLAARFDPSEDGNVDGGRFLRFLKGDSEAGGAADAPPGLRALRSAIDRLAERRGRAPDYARVFDDFDADGSGKLEPREFKRALKALGFEDLGADDVRDAVAAFDGDGDGKVDFREFVAFATGGGREDEERTNRVERALRKELERLGGSKKLRRAFEDMDANGSGKLSRRELGRALDDLGFRLDRADVDALMARFDRDGDGKVSWKEFVAFAEGGGAALLEGDVDDVLDRLKSAVADAKRDGLEVADCFDAFDRDGSGDVDEREFQKGMKKLGVSLSAYEAKKVFARFPGRDGTVRLRDFYDAVGRGDARDPPGVAAVKREVKRLAKSRDGPPDFARELRKSTDARVIDSARDLRRSLEAMDIEITRDEAADVLEAVGGRDGAPVADVAKLLESAAGAGKKEEPAGFRLLRSEIRRLGQRSEGPPDYKRVFRALDRDGSGYLEPREFRRGLEKLGFEELSSEDLRAVVDKLDVDGDGRVSLREFLKFADGAGDDRTTRLERAVFKEVRRLARGRRTRLRDAFLEFDDNDSGKINKREFRRALERLGFELSADDVDGLVDRFDVDGDGKVSYAEFVGWCDRGAGAGAREEDQDDVLKLLRDACRDRLDGGSSPRAVFERLDRDGDGTVDEDEFARGLRKLGLELTAYEVRKAMDRFPGRRGRVKYDDFLEAVKPSRSRSREPRGALEPLRAELERLARRSGGPPDYRRAFRDLDADGSGRLERREFRRGLEKLGFEFDGGEFDRVVERLDRDGDGTVSLREFLKFAEGAGSRPEDSDDAVDEVMGRLRGLVRDAVQDGLSPADCFEHFDRDGSGDVDEREFTKGMKKLGVEMTAYEVRKVMDRFPGGRRGRVRYRDFVKAVAPASRRGSDRGSRSPRASSKSRERAAGALRALRKEAKRSRDRRGKRPNYARAFEVYDYAGDGTVSRSDVDRAFTALGFELSSSDARRVADRFDRGGAVAWRDLARYADGDGDGDDDDDDDALKRLRSLVRDAVDDGLSPDDIFAHFDLDGDGTIDEREFAKAMKKLGVSLSSREVRKTMAQFPGRREGRLKYRDFLKAILPSSRSKRSGDRSPRRSPRSSRRY</sequence>
<dbReference type="InterPro" id="IPR021656">
    <property type="entry name" value="C2-C2_1"/>
</dbReference>
<reference evidence="6 7" key="1">
    <citation type="submission" date="2024-03" db="EMBL/GenBank/DDBJ databases">
        <title>Aureococcus anophagefferens CCMP1851 and Kratosvirus quantuckense: Draft genome of a second virus-susceptible host strain in the model system.</title>
        <authorList>
            <person name="Chase E."/>
            <person name="Truchon A.R."/>
            <person name="Schepens W."/>
            <person name="Wilhelm S.W."/>
        </authorList>
    </citation>
    <scope>NUCLEOTIDE SEQUENCE [LARGE SCALE GENOMIC DNA]</scope>
    <source>
        <strain evidence="6 7">CCMP1851</strain>
    </source>
</reference>
<feature type="region of interest" description="Disordered" evidence="3">
    <location>
        <begin position="2882"/>
        <end position="2906"/>
    </location>
</feature>